<organism evidence="3 4">
    <name type="scientific">Emiliania huxleyi (strain CCMP1516)</name>
    <dbReference type="NCBI Taxonomy" id="280463"/>
    <lineage>
        <taxon>Eukaryota</taxon>
        <taxon>Haptista</taxon>
        <taxon>Haptophyta</taxon>
        <taxon>Prymnesiophyceae</taxon>
        <taxon>Isochrysidales</taxon>
        <taxon>Noelaerhabdaceae</taxon>
        <taxon>Emiliania</taxon>
    </lineage>
</organism>
<dbReference type="HOGENOM" id="CLU_365810_0_0_1"/>
<evidence type="ECO:0000256" key="2">
    <source>
        <dbReference type="SAM" id="MobiDB-lite"/>
    </source>
</evidence>
<dbReference type="RefSeq" id="XP_005773969.1">
    <property type="nucleotide sequence ID" value="XM_005773912.1"/>
</dbReference>
<dbReference type="KEGG" id="ehx:EMIHUDRAFT_469784"/>
<evidence type="ECO:0000313" key="4">
    <source>
        <dbReference type="Proteomes" id="UP000013827"/>
    </source>
</evidence>
<dbReference type="EnsemblProtists" id="EOD21540">
    <property type="protein sequence ID" value="EOD21540"/>
    <property type="gene ID" value="EMIHUDRAFT_469784"/>
</dbReference>
<evidence type="ECO:0000313" key="3">
    <source>
        <dbReference type="EnsemblProtists" id="EOD21540"/>
    </source>
</evidence>
<keyword evidence="1" id="KW-0175">Coiled coil</keyword>
<protein>
    <recommendedName>
        <fullName evidence="5">Tudor domain-containing protein</fullName>
    </recommendedName>
</protein>
<accession>A0A0D3JDF5</accession>
<feature type="region of interest" description="Disordered" evidence="2">
    <location>
        <begin position="713"/>
        <end position="742"/>
    </location>
</feature>
<reference evidence="3" key="2">
    <citation type="submission" date="2024-10" db="UniProtKB">
        <authorList>
            <consortium name="EnsemblProtists"/>
        </authorList>
    </citation>
    <scope>IDENTIFICATION</scope>
</reference>
<proteinExistence type="predicted"/>
<dbReference type="GeneID" id="17267085"/>
<evidence type="ECO:0008006" key="5">
    <source>
        <dbReference type="Google" id="ProtNLM"/>
    </source>
</evidence>
<dbReference type="Proteomes" id="UP000013827">
    <property type="component" value="Unassembled WGS sequence"/>
</dbReference>
<dbReference type="PaxDb" id="2903-EOD21540"/>
<reference evidence="4" key="1">
    <citation type="journal article" date="2013" name="Nature">
        <title>Pan genome of the phytoplankton Emiliania underpins its global distribution.</title>
        <authorList>
            <person name="Read B.A."/>
            <person name="Kegel J."/>
            <person name="Klute M.J."/>
            <person name="Kuo A."/>
            <person name="Lefebvre S.C."/>
            <person name="Maumus F."/>
            <person name="Mayer C."/>
            <person name="Miller J."/>
            <person name="Monier A."/>
            <person name="Salamov A."/>
            <person name="Young J."/>
            <person name="Aguilar M."/>
            <person name="Claverie J.M."/>
            <person name="Frickenhaus S."/>
            <person name="Gonzalez K."/>
            <person name="Herman E.K."/>
            <person name="Lin Y.C."/>
            <person name="Napier J."/>
            <person name="Ogata H."/>
            <person name="Sarno A.F."/>
            <person name="Shmutz J."/>
            <person name="Schroeder D."/>
            <person name="de Vargas C."/>
            <person name="Verret F."/>
            <person name="von Dassow P."/>
            <person name="Valentin K."/>
            <person name="Van de Peer Y."/>
            <person name="Wheeler G."/>
            <person name="Dacks J.B."/>
            <person name="Delwiche C.F."/>
            <person name="Dyhrman S.T."/>
            <person name="Glockner G."/>
            <person name="John U."/>
            <person name="Richards T."/>
            <person name="Worden A.Z."/>
            <person name="Zhang X."/>
            <person name="Grigoriev I.V."/>
            <person name="Allen A.E."/>
            <person name="Bidle K."/>
            <person name="Borodovsky M."/>
            <person name="Bowler C."/>
            <person name="Brownlee C."/>
            <person name="Cock J.M."/>
            <person name="Elias M."/>
            <person name="Gladyshev V.N."/>
            <person name="Groth M."/>
            <person name="Guda C."/>
            <person name="Hadaegh A."/>
            <person name="Iglesias-Rodriguez M.D."/>
            <person name="Jenkins J."/>
            <person name="Jones B.M."/>
            <person name="Lawson T."/>
            <person name="Leese F."/>
            <person name="Lindquist E."/>
            <person name="Lobanov A."/>
            <person name="Lomsadze A."/>
            <person name="Malik S.B."/>
            <person name="Marsh M.E."/>
            <person name="Mackinder L."/>
            <person name="Mock T."/>
            <person name="Mueller-Roeber B."/>
            <person name="Pagarete A."/>
            <person name="Parker M."/>
            <person name="Probert I."/>
            <person name="Quesneville H."/>
            <person name="Raines C."/>
            <person name="Rensing S.A."/>
            <person name="Riano-Pachon D.M."/>
            <person name="Richier S."/>
            <person name="Rokitta S."/>
            <person name="Shiraiwa Y."/>
            <person name="Soanes D.M."/>
            <person name="van der Giezen M."/>
            <person name="Wahlund T.M."/>
            <person name="Williams B."/>
            <person name="Wilson W."/>
            <person name="Wolfe G."/>
            <person name="Wurch L.L."/>
        </authorList>
    </citation>
    <scope>NUCLEOTIDE SEQUENCE</scope>
</reference>
<feature type="coiled-coil region" evidence="1">
    <location>
        <begin position="329"/>
        <end position="356"/>
    </location>
</feature>
<sequence length="763" mass="78474">MAAAGDLVLLPVGLLIGGDGTRGSLKGWRKICVGGAVARVVSIGGSRDCRLTLLGVDGFAHEMSAPASVLQPAASRLDAEVALADPLAEAATAHVAAQVRAERARQAAEAASAAPPLAAGDLVLLPVGLLIGGGRRGSLKGWRKICVGGAVARVVCVSIDGRSDCRLTLLGVDGFAHEMSAPASVLQPAASRLDAEVALADPLAEAATAHVAAQVRAERARQAAEAASAAPPLAAGDLVLLPVGLLIGGDGTRGSLKGWRKICVGGAVARVVCVSIDGSRDCRLTLLGVDGFAHEMSAPASVLQPAASRLDAEVALADPLAEAATAHVAAQVRAERARQAAEVNALEERMAEAAVRRDARAAALAPLPMASGEARVASTRCVVDGLQWHRQKLGTSHATGLAPVWLRLARDDGCALLAADLVEAGGDLLDEVAGALDAFDAAGGRQGLHGASGMLHPRPCHLPQLNVNIDLNKQQSFSLAGGGARGRFSEAGSTARTHEARQEQLASYRGAGPALARLCKGCSDGINNGTGMGLSEVRSLNFSRTHGPNKSWAGTRGVADSSGLSGAAETAIKHAAHQDGDTRTTHHSLCRLIVCLKGRGAGLAVSTMDEELLAVCAQAEGGGGVALHPSFNESRPAIATAEERLHGTYLDEAGLPLDNQTKLQINVFRDGRLCEECKAGTCEGGCVPARLWAGGVWLEPSEMVLLGHPEAAVATPGLKRPQGDDSTEGTPRKQHQKRAHDYVDQASCSASLWGPMTRHTNKM</sequence>
<evidence type="ECO:0000256" key="1">
    <source>
        <dbReference type="SAM" id="Coils"/>
    </source>
</evidence>
<name>A0A0D3JDF5_EMIH1</name>
<keyword evidence="4" id="KW-1185">Reference proteome</keyword>
<dbReference type="AlphaFoldDB" id="A0A0D3JDF5"/>